<dbReference type="Proteomes" id="UP000245202">
    <property type="component" value="Unassembled WGS sequence"/>
</dbReference>
<reference evidence="3 4" key="1">
    <citation type="submission" date="2017-08" db="EMBL/GenBank/DDBJ databases">
        <title>Substantial Increase in Enzyme Production by Combined Drug-Resistance Mutations in Paenibacillus agaridevorans.</title>
        <authorList>
            <person name="Tanaka Y."/>
            <person name="Funane K."/>
            <person name="Hosaka T."/>
            <person name="Shiwa Y."/>
            <person name="Fujita N."/>
            <person name="Miyazaki T."/>
            <person name="Yoshikawa H."/>
            <person name="Murakami K."/>
            <person name="Kasahara K."/>
            <person name="Inaoka T."/>
            <person name="Hiraga Y."/>
            <person name="Ochi K."/>
        </authorList>
    </citation>
    <scope>NUCLEOTIDE SEQUENCE [LARGE SCALE GENOMIC DNA]</scope>
    <source>
        <strain evidence="3 4">T-3040</strain>
    </source>
</reference>
<proteinExistence type="predicted"/>
<protein>
    <recommendedName>
        <fullName evidence="2">NodB homology domain-containing protein</fullName>
    </recommendedName>
</protein>
<feature type="region of interest" description="Disordered" evidence="1">
    <location>
        <begin position="1"/>
        <end position="164"/>
    </location>
</feature>
<dbReference type="InterPro" id="IPR050248">
    <property type="entry name" value="Polysacc_deacetylase_ArnD"/>
</dbReference>
<dbReference type="SUPFAM" id="SSF88713">
    <property type="entry name" value="Glycoside hydrolase/deacetylase"/>
    <property type="match status" value="1"/>
</dbReference>
<dbReference type="PANTHER" id="PTHR10587">
    <property type="entry name" value="GLYCOSYL TRANSFERASE-RELATED"/>
    <property type="match status" value="1"/>
</dbReference>
<sequence>MGMSAIIPSVVKGGETIQGGTASGSGNGGGGAADQDGTLTGVGGSGDQGGSGEPQNGHGTGSGSQSGSSGNGSSGGSAGNGGDNAGGNGTEGANGQNGNGDGGKNGSTGTGAGIGAGNGNGSVNGGTGSGNSGGKPGEGANAGGQPDKPSVPAEQGNSDNGKKLVALTFDDGPDKKYTTAILDILKEKGVKATFFVVGQQVKLYPEVLQRIADEGHTIGNHSQNHKDLKKQEKSVILEQINKTDEAIKEVLGEKPIWFRAPYGSMSDTVKQILKAQDRVHTGWTVDTRDWAGTSPADMRQMIIQDTKPNGIILMHSFGSKHIKNTVEALPGIIDDLHKLGYTLVTVDELP</sequence>
<dbReference type="InterPro" id="IPR011330">
    <property type="entry name" value="Glyco_hydro/deAcase_b/a-brl"/>
</dbReference>
<evidence type="ECO:0000313" key="4">
    <source>
        <dbReference type="Proteomes" id="UP000245202"/>
    </source>
</evidence>
<feature type="compositionally biased region" description="Gly residues" evidence="1">
    <location>
        <begin position="40"/>
        <end position="142"/>
    </location>
</feature>
<dbReference type="GO" id="GO:0016810">
    <property type="term" value="F:hydrolase activity, acting on carbon-nitrogen (but not peptide) bonds"/>
    <property type="evidence" value="ECO:0007669"/>
    <property type="project" value="InterPro"/>
</dbReference>
<evidence type="ECO:0000256" key="1">
    <source>
        <dbReference type="SAM" id="MobiDB-lite"/>
    </source>
</evidence>
<accession>A0A2R5EUG5</accession>
<keyword evidence="4" id="KW-1185">Reference proteome</keyword>
<evidence type="ECO:0000259" key="2">
    <source>
        <dbReference type="PROSITE" id="PS51677"/>
    </source>
</evidence>
<dbReference type="Pfam" id="PF01522">
    <property type="entry name" value="Polysacc_deac_1"/>
    <property type="match status" value="1"/>
</dbReference>
<dbReference type="EMBL" id="BDQX01000291">
    <property type="protein sequence ID" value="GBG10187.1"/>
    <property type="molecule type" value="Genomic_DNA"/>
</dbReference>
<dbReference type="AlphaFoldDB" id="A0A2R5EUG5"/>
<feature type="domain" description="NodB homology" evidence="2">
    <location>
        <begin position="163"/>
        <end position="344"/>
    </location>
</feature>
<dbReference type="PROSITE" id="PS51677">
    <property type="entry name" value="NODB"/>
    <property type="match status" value="1"/>
</dbReference>
<dbReference type="InterPro" id="IPR002509">
    <property type="entry name" value="NODB_dom"/>
</dbReference>
<dbReference type="CDD" id="cd10917">
    <property type="entry name" value="CE4_NodB_like_6s_7s"/>
    <property type="match status" value="1"/>
</dbReference>
<dbReference type="GO" id="GO:0005975">
    <property type="term" value="P:carbohydrate metabolic process"/>
    <property type="evidence" value="ECO:0007669"/>
    <property type="project" value="InterPro"/>
</dbReference>
<feature type="compositionally biased region" description="Gly residues" evidence="1">
    <location>
        <begin position="21"/>
        <end position="32"/>
    </location>
</feature>
<gene>
    <name evidence="3" type="ORF">PAT3040_04905</name>
</gene>
<comment type="caution">
    <text evidence="3">The sequence shown here is derived from an EMBL/GenBank/DDBJ whole genome shotgun (WGS) entry which is preliminary data.</text>
</comment>
<dbReference type="Gene3D" id="3.20.20.370">
    <property type="entry name" value="Glycoside hydrolase/deacetylase"/>
    <property type="match status" value="1"/>
</dbReference>
<evidence type="ECO:0000313" key="3">
    <source>
        <dbReference type="EMBL" id="GBG10187.1"/>
    </source>
</evidence>
<name>A0A2R5EUG5_9BACL</name>
<organism evidence="3 4">
    <name type="scientific">Paenibacillus agaridevorans</name>
    <dbReference type="NCBI Taxonomy" id="171404"/>
    <lineage>
        <taxon>Bacteria</taxon>
        <taxon>Bacillati</taxon>
        <taxon>Bacillota</taxon>
        <taxon>Bacilli</taxon>
        <taxon>Bacillales</taxon>
        <taxon>Paenibacillaceae</taxon>
        <taxon>Paenibacillus</taxon>
    </lineage>
</organism>